<dbReference type="AlphaFoldDB" id="A0A8S2EU63"/>
<evidence type="ECO:0000313" key="2">
    <source>
        <dbReference type="EMBL" id="CAF1256979.1"/>
    </source>
</evidence>
<accession>A0A8S2EU63</accession>
<evidence type="ECO:0000313" key="4">
    <source>
        <dbReference type="Proteomes" id="UP000677228"/>
    </source>
</evidence>
<organism evidence="2 4">
    <name type="scientific">Didymodactylos carnosus</name>
    <dbReference type="NCBI Taxonomy" id="1234261"/>
    <lineage>
        <taxon>Eukaryota</taxon>
        <taxon>Metazoa</taxon>
        <taxon>Spiralia</taxon>
        <taxon>Gnathifera</taxon>
        <taxon>Rotifera</taxon>
        <taxon>Eurotatoria</taxon>
        <taxon>Bdelloidea</taxon>
        <taxon>Philodinida</taxon>
        <taxon>Philodinidae</taxon>
        <taxon>Didymodactylos</taxon>
    </lineage>
</organism>
<evidence type="ECO:0000259" key="1">
    <source>
        <dbReference type="Pfam" id="PF13166"/>
    </source>
</evidence>
<dbReference type="InterPro" id="IPR026866">
    <property type="entry name" value="CR006_AAA"/>
</dbReference>
<comment type="caution">
    <text evidence="2">The sequence shown here is derived from an EMBL/GenBank/DDBJ whole genome shotgun (WGS) entry which is preliminary data.</text>
</comment>
<reference evidence="2" key="1">
    <citation type="submission" date="2021-02" db="EMBL/GenBank/DDBJ databases">
        <authorList>
            <person name="Nowell W R."/>
        </authorList>
    </citation>
    <scope>NUCLEOTIDE SEQUENCE</scope>
</reference>
<dbReference type="Pfam" id="PF13166">
    <property type="entry name" value="AAA_13"/>
    <property type="match status" value="1"/>
</dbReference>
<dbReference type="Gene3D" id="3.40.50.300">
    <property type="entry name" value="P-loop containing nucleotide triphosphate hydrolases"/>
    <property type="match status" value="1"/>
</dbReference>
<gene>
    <name evidence="2" type="ORF">OVA965_LOCUS26543</name>
    <name evidence="3" type="ORF">TMI583_LOCUS27281</name>
</gene>
<proteinExistence type="predicted"/>
<dbReference type="Proteomes" id="UP000677228">
    <property type="component" value="Unassembled WGS sequence"/>
</dbReference>
<protein>
    <recommendedName>
        <fullName evidence="1">Protein CR006 P-loop domain-containing protein</fullName>
    </recommendedName>
</protein>
<sequence length="520" mass="60694">MLRNIRELKNIGLFQQHKDIEGEIIFDQLTTIHGKNGAGKSTLTLVFRSLKDNNQIALEKRKSLLSETTDGMYAHIIDEDKNWYTYEASTLVQLPTGWDKSYSNIVLFDREFIKEITKHLSGNSGKREMWNPLCEQSNDALKQLVEKQHEIYVKTDEVEQTAFRHAFAGRDPQIAINNFLHDFNSILRINRIDLTSEPFWSLRLTEPEYDNLIRDYLRVSFGVTDNGTPMTQLEHLNEGDRRALALSFFLADLEIGNNYSNKIVVMDDPVTSFDSEKKFITLAVMKDLLRNVNRKVKQLIVLSHDADLLDELISSVQPIIPYAPVQFSRLEIYRNIDTDNSILRNREVRVGYERVLDRLREYAKNPENLSEKKRAALSHIRLVLETDLKTKFDWLIQTFHRSIQPKMFGKLVEMLKNHNITCGNKNQPFIIHPHLVRYLFNFASEVSKHLHGSRITVPGELTDSDVEKWRKEDLCILVKRALILHDQLIRDPLKDIFGLSFNLEPERNREYKFPLYHSET</sequence>
<dbReference type="EMBL" id="CAJNOK010017066">
    <property type="protein sequence ID" value="CAF1256979.1"/>
    <property type="molecule type" value="Genomic_DNA"/>
</dbReference>
<name>A0A8S2EU63_9BILA</name>
<dbReference type="InterPro" id="IPR027417">
    <property type="entry name" value="P-loop_NTPase"/>
</dbReference>
<feature type="domain" description="Protein CR006 P-loop" evidence="1">
    <location>
        <begin position="233"/>
        <end position="312"/>
    </location>
</feature>
<dbReference type="Proteomes" id="UP000682733">
    <property type="component" value="Unassembled WGS sequence"/>
</dbReference>
<dbReference type="SUPFAM" id="SSF52540">
    <property type="entry name" value="P-loop containing nucleoside triphosphate hydrolases"/>
    <property type="match status" value="1"/>
</dbReference>
<dbReference type="EMBL" id="CAJOBA010038618">
    <property type="protein sequence ID" value="CAF4063858.1"/>
    <property type="molecule type" value="Genomic_DNA"/>
</dbReference>
<evidence type="ECO:0000313" key="3">
    <source>
        <dbReference type="EMBL" id="CAF4063858.1"/>
    </source>
</evidence>